<evidence type="ECO:0000313" key="10">
    <source>
        <dbReference type="Ensembl" id="ENSSLDP00000014579.1"/>
    </source>
</evidence>
<keyword evidence="4 8" id="KW-0812">Transmembrane</keyword>
<dbReference type="GO" id="GO:0055085">
    <property type="term" value="P:transmembrane transport"/>
    <property type="evidence" value="ECO:0007669"/>
    <property type="project" value="InterPro"/>
</dbReference>
<evidence type="ECO:0000256" key="9">
    <source>
        <dbReference type="RuleBase" id="RU000488"/>
    </source>
</evidence>
<dbReference type="GO" id="GO:0006862">
    <property type="term" value="P:nucleotide transport"/>
    <property type="evidence" value="ECO:0007669"/>
    <property type="project" value="InterPro"/>
</dbReference>
<proteinExistence type="inferred from homology"/>
<dbReference type="Proteomes" id="UP000261360">
    <property type="component" value="Unplaced"/>
</dbReference>
<evidence type="ECO:0000256" key="4">
    <source>
        <dbReference type="ARBA" id="ARBA00022692"/>
    </source>
</evidence>
<dbReference type="AlphaFoldDB" id="A0A3B4XA37"/>
<dbReference type="SUPFAM" id="SSF103506">
    <property type="entry name" value="Mitochondrial carrier"/>
    <property type="match status" value="1"/>
</dbReference>
<dbReference type="InterPro" id="IPR023395">
    <property type="entry name" value="MCP_dom_sf"/>
</dbReference>
<name>A0A3B4XA37_SERLL</name>
<evidence type="ECO:0000256" key="7">
    <source>
        <dbReference type="ARBA" id="ARBA00023136"/>
    </source>
</evidence>
<evidence type="ECO:0000256" key="3">
    <source>
        <dbReference type="ARBA" id="ARBA00022448"/>
    </source>
</evidence>
<dbReference type="PROSITE" id="PS50920">
    <property type="entry name" value="SOLCAR"/>
    <property type="match status" value="1"/>
</dbReference>
<organism evidence="10 11">
    <name type="scientific">Seriola lalandi dorsalis</name>
    <dbReference type="NCBI Taxonomy" id="1841481"/>
    <lineage>
        <taxon>Eukaryota</taxon>
        <taxon>Metazoa</taxon>
        <taxon>Chordata</taxon>
        <taxon>Craniata</taxon>
        <taxon>Vertebrata</taxon>
        <taxon>Euteleostomi</taxon>
        <taxon>Actinopterygii</taxon>
        <taxon>Neopterygii</taxon>
        <taxon>Teleostei</taxon>
        <taxon>Neoteleostei</taxon>
        <taxon>Acanthomorphata</taxon>
        <taxon>Carangaria</taxon>
        <taxon>Carangiformes</taxon>
        <taxon>Carangidae</taxon>
        <taxon>Seriola</taxon>
    </lineage>
</organism>
<dbReference type="InterPro" id="IPR018108">
    <property type="entry name" value="MCP_transmembrane"/>
</dbReference>
<keyword evidence="7 8" id="KW-0472">Membrane</keyword>
<reference evidence="10" key="2">
    <citation type="submission" date="2025-09" db="UniProtKB">
        <authorList>
            <consortium name="Ensembl"/>
        </authorList>
    </citation>
    <scope>IDENTIFICATION</scope>
</reference>
<evidence type="ECO:0000313" key="11">
    <source>
        <dbReference type="Proteomes" id="UP000261360"/>
    </source>
</evidence>
<protein>
    <submittedName>
        <fullName evidence="10">Solute carrier family 25 member 32b</fullName>
    </submittedName>
</protein>
<comment type="similarity">
    <text evidence="2 9">Belongs to the mitochondrial carrier (TC 2.A.29) family.</text>
</comment>
<evidence type="ECO:0000256" key="1">
    <source>
        <dbReference type="ARBA" id="ARBA00004141"/>
    </source>
</evidence>
<dbReference type="GeneTree" id="ENSGT00920000149145"/>
<evidence type="ECO:0000256" key="2">
    <source>
        <dbReference type="ARBA" id="ARBA00006375"/>
    </source>
</evidence>
<dbReference type="Ensembl" id="ENSSLDT00000015141.1">
    <property type="protein sequence ID" value="ENSSLDP00000014579.1"/>
    <property type="gene ID" value="ENSSLDG00000011653.1"/>
</dbReference>
<keyword evidence="6" id="KW-1133">Transmembrane helix</keyword>
<keyword evidence="11" id="KW-1185">Reference proteome</keyword>
<reference evidence="10" key="1">
    <citation type="submission" date="2025-08" db="UniProtKB">
        <authorList>
            <consortium name="Ensembl"/>
        </authorList>
    </citation>
    <scope>IDENTIFICATION</scope>
</reference>
<comment type="subcellular location">
    <subcellularLocation>
        <location evidence="1">Membrane</location>
        <topology evidence="1">Multi-pass membrane protein</topology>
    </subcellularLocation>
</comment>
<keyword evidence="3 9" id="KW-0813">Transport</keyword>
<dbReference type="PANTHER" id="PTHR45683">
    <property type="entry name" value="MITOCHONDRIAL NICOTINAMIDE ADENINE DINUCLEOTIDE TRANSPORTER 1-RELATED-RELATED"/>
    <property type="match status" value="1"/>
</dbReference>
<accession>A0A3B4XA37</accession>
<dbReference type="STRING" id="1841481.ENSSLDP00000014579"/>
<dbReference type="InterPro" id="IPR044712">
    <property type="entry name" value="SLC25A32-like"/>
</dbReference>
<dbReference type="GO" id="GO:0016020">
    <property type="term" value="C:membrane"/>
    <property type="evidence" value="ECO:0007669"/>
    <property type="project" value="UniProtKB-SubCell"/>
</dbReference>
<evidence type="ECO:0000256" key="8">
    <source>
        <dbReference type="PROSITE-ProRule" id="PRU00282"/>
    </source>
</evidence>
<evidence type="ECO:0000256" key="6">
    <source>
        <dbReference type="ARBA" id="ARBA00022989"/>
    </source>
</evidence>
<feature type="repeat" description="Solcar" evidence="8">
    <location>
        <begin position="23"/>
        <end position="107"/>
    </location>
</feature>
<dbReference type="Gene3D" id="1.50.40.10">
    <property type="entry name" value="Mitochondrial carrier domain"/>
    <property type="match status" value="1"/>
</dbReference>
<sequence length="115" mass="13269">MTHRFSHSTLLISSSPFVCLCKQNALEYITMAALSKIFAVATTYPYQVVRARLQDQHNRYNGVIDVIRRTWRNEGAAGFYKGIFPNLIRVTPACCITFLVYENVSVFWACIREER</sequence>
<keyword evidence="5" id="KW-0677">Repeat</keyword>
<dbReference type="Pfam" id="PF00153">
    <property type="entry name" value="Mito_carr"/>
    <property type="match status" value="1"/>
</dbReference>
<evidence type="ECO:0000256" key="5">
    <source>
        <dbReference type="ARBA" id="ARBA00022737"/>
    </source>
</evidence>